<evidence type="ECO:0000313" key="1">
    <source>
        <dbReference type="EMBL" id="MFC6951931.1"/>
    </source>
</evidence>
<accession>A0ABD5VGF1</accession>
<proteinExistence type="predicted"/>
<evidence type="ECO:0000313" key="2">
    <source>
        <dbReference type="Proteomes" id="UP001596395"/>
    </source>
</evidence>
<dbReference type="AlphaFoldDB" id="A0ABD5VGF1"/>
<name>A0ABD5VGF1_9EURY</name>
<gene>
    <name evidence="1" type="ORF">ACFQGB_03560</name>
</gene>
<dbReference type="EMBL" id="JBHSXN010000001">
    <property type="protein sequence ID" value="MFC6951931.1"/>
    <property type="molecule type" value="Genomic_DNA"/>
</dbReference>
<dbReference type="Proteomes" id="UP001596395">
    <property type="component" value="Unassembled WGS sequence"/>
</dbReference>
<sequence>MKRPTPDVPPTDLRFVDDPDLGSRVLERERQATSCPQCDGALYLVERRTGRRVLASWSDDVVDDDAYRTSDDWPQVETAETCERCGYRRTIA</sequence>
<reference evidence="1 2" key="1">
    <citation type="journal article" date="2019" name="Int. J. Syst. Evol. Microbiol.">
        <title>The Global Catalogue of Microorganisms (GCM) 10K type strain sequencing project: providing services to taxonomists for standard genome sequencing and annotation.</title>
        <authorList>
            <consortium name="The Broad Institute Genomics Platform"/>
            <consortium name="The Broad Institute Genome Sequencing Center for Infectious Disease"/>
            <person name="Wu L."/>
            <person name="Ma J."/>
        </authorList>
    </citation>
    <scope>NUCLEOTIDE SEQUENCE [LARGE SCALE GENOMIC DNA]</scope>
    <source>
        <strain evidence="1 2">GX26</strain>
    </source>
</reference>
<protein>
    <recommendedName>
        <fullName evidence="3">Small CPxCG-related zinc finger protein</fullName>
    </recommendedName>
</protein>
<organism evidence="1 2">
    <name type="scientific">Halorubellus litoreus</name>
    <dbReference type="NCBI Taxonomy" id="755308"/>
    <lineage>
        <taxon>Archaea</taxon>
        <taxon>Methanobacteriati</taxon>
        <taxon>Methanobacteriota</taxon>
        <taxon>Stenosarchaea group</taxon>
        <taxon>Halobacteria</taxon>
        <taxon>Halobacteriales</taxon>
        <taxon>Halorubellaceae</taxon>
        <taxon>Halorubellus</taxon>
    </lineage>
</organism>
<comment type="caution">
    <text evidence="1">The sequence shown here is derived from an EMBL/GenBank/DDBJ whole genome shotgun (WGS) entry which is preliminary data.</text>
</comment>
<keyword evidence="2" id="KW-1185">Reference proteome</keyword>
<dbReference type="RefSeq" id="WP_336348937.1">
    <property type="nucleotide sequence ID" value="NZ_JAZAQL010000001.1"/>
</dbReference>
<evidence type="ECO:0008006" key="3">
    <source>
        <dbReference type="Google" id="ProtNLM"/>
    </source>
</evidence>